<name>W6UB21_ECHGR</name>
<keyword evidence="6" id="KW-0677">Repeat</keyword>
<dbReference type="RefSeq" id="XP_024349774.1">
    <property type="nucleotide sequence ID" value="XM_024495814.1"/>
</dbReference>
<dbReference type="CTD" id="36342280"/>
<comment type="subcellular location">
    <subcellularLocation>
        <location evidence="1">Cytoplasm</location>
        <location evidence="1">Cytoskeleton</location>
        <location evidence="1">Cilium axoneme</location>
    </subcellularLocation>
</comment>
<dbReference type="InterPro" id="IPR050687">
    <property type="entry name" value="Dynein_IC"/>
</dbReference>
<dbReference type="GO" id="GO:0045503">
    <property type="term" value="F:dynein light chain binding"/>
    <property type="evidence" value="ECO:0007669"/>
    <property type="project" value="TreeGrafter"/>
</dbReference>
<dbReference type="STRING" id="6210.W6UB21"/>
<evidence type="ECO:0000256" key="7">
    <source>
        <dbReference type="ARBA" id="ARBA00023017"/>
    </source>
</evidence>
<evidence type="ECO:0000256" key="10">
    <source>
        <dbReference type="ARBA" id="ARBA00023212"/>
    </source>
</evidence>
<dbReference type="GO" id="GO:0045504">
    <property type="term" value="F:dynein heavy chain binding"/>
    <property type="evidence" value="ECO:0007669"/>
    <property type="project" value="TreeGrafter"/>
</dbReference>
<evidence type="ECO:0000256" key="1">
    <source>
        <dbReference type="ARBA" id="ARBA00004430"/>
    </source>
</evidence>
<dbReference type="OrthoDB" id="366230at2759"/>
<keyword evidence="3" id="KW-0963">Cytoplasm</keyword>
<dbReference type="SMART" id="SM00320">
    <property type="entry name" value="WD40"/>
    <property type="match status" value="5"/>
</dbReference>
<evidence type="ECO:0000256" key="9">
    <source>
        <dbReference type="ARBA" id="ARBA00023175"/>
    </source>
</evidence>
<dbReference type="EMBL" id="APAU02000059">
    <property type="protein sequence ID" value="EUB58578.1"/>
    <property type="molecule type" value="Genomic_DNA"/>
</dbReference>
<keyword evidence="14" id="KW-1185">Reference proteome</keyword>
<dbReference type="GO" id="GO:0036157">
    <property type="term" value="C:outer dynein arm"/>
    <property type="evidence" value="ECO:0007669"/>
    <property type="project" value="TreeGrafter"/>
</dbReference>
<dbReference type="GO" id="GO:0005874">
    <property type="term" value="C:microtubule"/>
    <property type="evidence" value="ECO:0007669"/>
    <property type="project" value="UniProtKB-KW"/>
</dbReference>
<evidence type="ECO:0000256" key="8">
    <source>
        <dbReference type="ARBA" id="ARBA00023069"/>
    </source>
</evidence>
<keyword evidence="10" id="KW-0206">Cytoskeleton</keyword>
<accession>W6UB21</accession>
<evidence type="ECO:0000256" key="3">
    <source>
        <dbReference type="ARBA" id="ARBA00022490"/>
    </source>
</evidence>
<dbReference type="Pfam" id="PF00400">
    <property type="entry name" value="WD40"/>
    <property type="match status" value="1"/>
</dbReference>
<dbReference type="Gene3D" id="2.130.10.10">
    <property type="entry name" value="YVTN repeat-like/Quinoprotein amine dehydrogenase"/>
    <property type="match status" value="2"/>
</dbReference>
<dbReference type="PANTHER" id="PTHR12442:SF7">
    <property type="entry name" value="DYNEIN AXONEMAL INTERMEDIATE CHAIN 2"/>
    <property type="match status" value="1"/>
</dbReference>
<dbReference type="PANTHER" id="PTHR12442">
    <property type="entry name" value="DYNEIN INTERMEDIATE CHAIN"/>
    <property type="match status" value="1"/>
</dbReference>
<keyword evidence="4" id="KW-0853">WD repeat</keyword>
<dbReference type="Proteomes" id="UP000019149">
    <property type="component" value="Unassembled WGS sequence"/>
</dbReference>
<dbReference type="GO" id="GO:0003341">
    <property type="term" value="P:cilium movement"/>
    <property type="evidence" value="ECO:0007669"/>
    <property type="project" value="TreeGrafter"/>
</dbReference>
<keyword evidence="8" id="KW-0969">Cilium</keyword>
<evidence type="ECO:0000256" key="4">
    <source>
        <dbReference type="ARBA" id="ARBA00022574"/>
    </source>
</evidence>
<evidence type="ECO:0000256" key="2">
    <source>
        <dbReference type="ARBA" id="ARBA00011059"/>
    </source>
</evidence>
<keyword evidence="5" id="KW-0493">Microtubule</keyword>
<evidence type="ECO:0000256" key="12">
    <source>
        <dbReference type="SAM" id="MobiDB-lite"/>
    </source>
</evidence>
<keyword evidence="11" id="KW-0966">Cell projection</keyword>
<evidence type="ECO:0000256" key="6">
    <source>
        <dbReference type="ARBA" id="ARBA00022737"/>
    </source>
</evidence>
<dbReference type="GO" id="GO:0036158">
    <property type="term" value="P:outer dynein arm assembly"/>
    <property type="evidence" value="ECO:0007669"/>
    <property type="project" value="TreeGrafter"/>
</dbReference>
<dbReference type="InterPro" id="IPR001680">
    <property type="entry name" value="WD40_rpt"/>
</dbReference>
<evidence type="ECO:0000313" key="13">
    <source>
        <dbReference type="EMBL" id="EUB58578.1"/>
    </source>
</evidence>
<reference evidence="13 14" key="1">
    <citation type="journal article" date="2013" name="Nat. Genet.">
        <title>The genome of the hydatid tapeworm Echinococcus granulosus.</title>
        <authorList>
            <person name="Zheng H."/>
            <person name="Zhang W."/>
            <person name="Zhang L."/>
            <person name="Zhang Z."/>
            <person name="Li J."/>
            <person name="Lu G."/>
            <person name="Zhu Y."/>
            <person name="Wang Y."/>
            <person name="Huang Y."/>
            <person name="Liu J."/>
            <person name="Kang H."/>
            <person name="Chen J."/>
            <person name="Wang L."/>
            <person name="Chen A."/>
            <person name="Yu S."/>
            <person name="Gao Z."/>
            <person name="Jin L."/>
            <person name="Gu W."/>
            <person name="Wang Z."/>
            <person name="Zhao L."/>
            <person name="Shi B."/>
            <person name="Wen H."/>
            <person name="Lin R."/>
            <person name="Jones M.K."/>
            <person name="Brejova B."/>
            <person name="Vinar T."/>
            <person name="Zhao G."/>
            <person name="McManus D.P."/>
            <person name="Chen Z."/>
            <person name="Zhou Y."/>
            <person name="Wang S."/>
        </authorList>
    </citation>
    <scope>NUCLEOTIDE SEQUENCE [LARGE SCALE GENOMIC DNA]</scope>
</reference>
<dbReference type="KEGG" id="egl:EGR_06565"/>
<evidence type="ECO:0000256" key="11">
    <source>
        <dbReference type="ARBA" id="ARBA00023273"/>
    </source>
</evidence>
<dbReference type="AlphaFoldDB" id="W6UB21"/>
<comment type="caution">
    <text evidence="13">The sequence shown here is derived from an EMBL/GenBank/DDBJ whole genome shotgun (WGS) entry which is preliminary data.</text>
</comment>
<keyword evidence="7" id="KW-0243">Dynein</keyword>
<feature type="region of interest" description="Disordered" evidence="12">
    <location>
        <begin position="832"/>
        <end position="854"/>
    </location>
</feature>
<keyword evidence="9" id="KW-0505">Motor protein</keyword>
<evidence type="ECO:0000313" key="14">
    <source>
        <dbReference type="Proteomes" id="UP000019149"/>
    </source>
</evidence>
<protein>
    <submittedName>
        <fullName evidence="13">Dynein intermediate chain 3, ciliary</fullName>
    </submittedName>
</protein>
<dbReference type="InterPro" id="IPR015943">
    <property type="entry name" value="WD40/YVTN_repeat-like_dom_sf"/>
</dbReference>
<dbReference type="SUPFAM" id="SSF50978">
    <property type="entry name" value="WD40 repeat-like"/>
    <property type="match status" value="1"/>
</dbReference>
<proteinExistence type="inferred from homology"/>
<dbReference type="InterPro" id="IPR036322">
    <property type="entry name" value="WD40_repeat_dom_sf"/>
</dbReference>
<sequence>MLPCIGKLCLESFAILDGQDRHVVLAPDLPTWDDNQPPQYRKSHRHPYRLRRLPDTNPFPVELQVGRGLPQIHVDLSHPVPSIVLSGEVSAPVRAATWRIHWPEICRGTCACVGVSIHPNTPGSPVDRLLYCDLAHCLLSEADARAYVVGLPAADFTMTLAVRWTGRRLLEALLTYHFADLPPSAARTLRREVWLERRDAPSLTLSPFISTAWGFAEVDMRFVGFLRHDVLELKTLCRWRVLQQLMTVIQSSKERGEFDVWSNIEQRVKELQFPKTIQNQLYLSKYVISVLEGSMETYQETHNALRRTSLSTTRADFGKQCNFSDRASEIHADIPPNPELAEKFILRNPVSRGIQHASEMSEHEVNTERVLSEVRGINHTEGGWPKDVNYNEPEQVQRYRKKIEKDELYTVTLHALASSVEHCIKQNNALNIYEEYFNDIDYDASEEPPSARIVNVFRDINDIKRTAAYVSWFPEGPTKIAVAYSNIGFLENGADVSTDSYIWDFSNPNRPDLVLSPPSSLVCVEFNPKDSHTLVGGCHNGQLCLWDRRKGSLPAELSPVENSHRDPAWQVIWIQSKTGTEFFSASTDGQVLWWDVRKMNEPTEILYLDPTKNQELNCSVGAYALEYEPTIPTKFMAGTEQGMIISCNRKGKSPAEKVAAVFSGHKGPVYALQRNPFFTKFFLSVGDWSARIWSEDMKDDPIMWTPYHDSGATDGRWSPVRPALFFMTRLNGCLEIWDYVFKQREPALTIKVSDDSLHCVRVNEEGQLVAVGSHSGVTTILELSDGFTTAAKNEKATVGAMFERETHREKILETRAKELRVKEKQRAMAEAAAAGAPPVYTQGSRPFEGATENAEKAEKAEVADGETLVKQLKFLVEVIRKITSEQKMENKV</sequence>
<gene>
    <name evidence="13" type="ORF">EGR_06565</name>
</gene>
<evidence type="ECO:0000256" key="5">
    <source>
        <dbReference type="ARBA" id="ARBA00022701"/>
    </source>
</evidence>
<comment type="similarity">
    <text evidence="2">Belongs to the dynein intermediate chain family.</text>
</comment>
<dbReference type="GeneID" id="36342280"/>
<organism evidence="13 14">
    <name type="scientific">Echinococcus granulosus</name>
    <name type="common">Hydatid tapeworm</name>
    <dbReference type="NCBI Taxonomy" id="6210"/>
    <lineage>
        <taxon>Eukaryota</taxon>
        <taxon>Metazoa</taxon>
        <taxon>Spiralia</taxon>
        <taxon>Lophotrochozoa</taxon>
        <taxon>Platyhelminthes</taxon>
        <taxon>Cestoda</taxon>
        <taxon>Eucestoda</taxon>
        <taxon>Cyclophyllidea</taxon>
        <taxon>Taeniidae</taxon>
        <taxon>Echinococcus</taxon>
        <taxon>Echinococcus granulosus group</taxon>
    </lineage>
</organism>